<keyword evidence="1" id="KW-1133">Transmembrane helix</keyword>
<evidence type="ECO:0000313" key="3">
    <source>
        <dbReference type="Proteomes" id="UP001054837"/>
    </source>
</evidence>
<organism evidence="2 3">
    <name type="scientific">Caerostris darwini</name>
    <dbReference type="NCBI Taxonomy" id="1538125"/>
    <lineage>
        <taxon>Eukaryota</taxon>
        <taxon>Metazoa</taxon>
        <taxon>Ecdysozoa</taxon>
        <taxon>Arthropoda</taxon>
        <taxon>Chelicerata</taxon>
        <taxon>Arachnida</taxon>
        <taxon>Araneae</taxon>
        <taxon>Araneomorphae</taxon>
        <taxon>Entelegynae</taxon>
        <taxon>Araneoidea</taxon>
        <taxon>Araneidae</taxon>
        <taxon>Caerostris</taxon>
    </lineage>
</organism>
<feature type="transmembrane region" description="Helical" evidence="1">
    <location>
        <begin position="78"/>
        <end position="100"/>
    </location>
</feature>
<evidence type="ECO:0000256" key="1">
    <source>
        <dbReference type="SAM" id="Phobius"/>
    </source>
</evidence>
<keyword evidence="3" id="KW-1185">Reference proteome</keyword>
<keyword evidence="1" id="KW-0812">Transmembrane</keyword>
<accession>A0AAV4MGB0</accession>
<name>A0AAV4MGB0_9ARAC</name>
<proteinExistence type="predicted"/>
<dbReference type="EMBL" id="BPLQ01000448">
    <property type="protein sequence ID" value="GIX71431.1"/>
    <property type="molecule type" value="Genomic_DNA"/>
</dbReference>
<keyword evidence="1" id="KW-0472">Membrane</keyword>
<dbReference type="AlphaFoldDB" id="A0AAV4MGB0"/>
<comment type="caution">
    <text evidence="2">The sequence shown here is derived from an EMBL/GenBank/DDBJ whole genome shotgun (WGS) entry which is preliminary data.</text>
</comment>
<protein>
    <submittedName>
        <fullName evidence="2">Uncharacterized protein</fullName>
    </submittedName>
</protein>
<reference evidence="2 3" key="1">
    <citation type="submission" date="2021-06" db="EMBL/GenBank/DDBJ databases">
        <title>Caerostris darwini draft genome.</title>
        <authorList>
            <person name="Kono N."/>
            <person name="Arakawa K."/>
        </authorList>
    </citation>
    <scope>NUCLEOTIDE SEQUENCE [LARGE SCALE GENOMIC DNA]</scope>
</reference>
<sequence>MRGQPMYEYPRVQAPCPALPFGRVKKESIPCPFVEQRITQQQQTHLTTIIRKQIQKYSLNTFTTLVPFGPEDFKPSPFFTHFFGLMNVMLEIYFSFSIGISMRENAATMKTPHLLSFQKIVPPMRGQPKYQYPRIQAPCPALPFGRLKKNKTKW</sequence>
<evidence type="ECO:0000313" key="2">
    <source>
        <dbReference type="EMBL" id="GIX71431.1"/>
    </source>
</evidence>
<gene>
    <name evidence="2" type="ORF">CDAR_125071</name>
</gene>
<dbReference type="Proteomes" id="UP001054837">
    <property type="component" value="Unassembled WGS sequence"/>
</dbReference>